<protein>
    <submittedName>
        <fullName evidence="3">Dihydroorotase</fullName>
    </submittedName>
</protein>
<dbReference type="InterPro" id="IPR032466">
    <property type="entry name" value="Metal_Hydrolase"/>
</dbReference>
<dbReference type="Pfam" id="PF12890">
    <property type="entry name" value="DHOase"/>
    <property type="match status" value="1"/>
</dbReference>
<proteinExistence type="predicted"/>
<dbReference type="GO" id="GO:0004151">
    <property type="term" value="F:dihydroorotase activity"/>
    <property type="evidence" value="ECO:0007669"/>
    <property type="project" value="InterPro"/>
</dbReference>
<dbReference type="Gene3D" id="2.30.40.10">
    <property type="entry name" value="Urease, subunit C, domain 1"/>
    <property type="match status" value="1"/>
</dbReference>
<dbReference type="GO" id="GO:0005737">
    <property type="term" value="C:cytoplasm"/>
    <property type="evidence" value="ECO:0007669"/>
    <property type="project" value="TreeGrafter"/>
</dbReference>
<dbReference type="InterPro" id="IPR011059">
    <property type="entry name" value="Metal-dep_hydrolase_composite"/>
</dbReference>
<sequence>MNLFLKSATLIDASNTSLHGKKRDILIKNGKIEKIASRLEAVSGYKEILLDNLHVSKGWFDSGVCFGEPGFEERETIANGLHVAAASGFADILLNPNTAPKPDSSSHIVFLKERASGQSCNLHPMGTMTARAKGEHLAELFDMQNVGAKAFYDFKTPITNANLLKIALLYAQNFNGLVCSYPMDNHIKGKGLVNEGEVSTKLGLKGIPALAEELQIARDLYILEYTGGQLHIPTISTAGSVKLIAAAKKKGLNVSCSVALHHLCLTDAILEEFDTDFKVQPPLRTPRDVKALIKGLENGTIDLVTSDHTPIDIEEKRIEFDNAAFGSIALENSFGVLNKIFGKEKAISLLTKGRKRFNIAEPELKEGALACLALFNPEGELTYDVAHSASTSKNSLYKNMPMHGKVYGSINNGRLVLNP</sequence>
<organism evidence="3 4">
    <name type="scientific">Croceitalea dokdonensis DOKDO 023</name>
    <dbReference type="NCBI Taxonomy" id="1300341"/>
    <lineage>
        <taxon>Bacteria</taxon>
        <taxon>Pseudomonadati</taxon>
        <taxon>Bacteroidota</taxon>
        <taxon>Flavobacteriia</taxon>
        <taxon>Flavobacteriales</taxon>
        <taxon>Flavobacteriaceae</taxon>
        <taxon>Croceitalea</taxon>
    </lineage>
</organism>
<feature type="domain" description="Dihydroorotase catalytic" evidence="2">
    <location>
        <begin position="64"/>
        <end position="238"/>
    </location>
</feature>
<evidence type="ECO:0000259" key="2">
    <source>
        <dbReference type="Pfam" id="PF12890"/>
    </source>
</evidence>
<dbReference type="SUPFAM" id="SSF51556">
    <property type="entry name" value="Metallo-dependent hydrolases"/>
    <property type="match status" value="1"/>
</dbReference>
<dbReference type="SUPFAM" id="SSF51338">
    <property type="entry name" value="Composite domain of metallo-dependent hydrolases"/>
    <property type="match status" value="1"/>
</dbReference>
<dbReference type="GO" id="GO:0004038">
    <property type="term" value="F:allantoinase activity"/>
    <property type="evidence" value="ECO:0007669"/>
    <property type="project" value="TreeGrafter"/>
</dbReference>
<dbReference type="PATRIC" id="fig|1300341.3.peg.176"/>
<gene>
    <name evidence="3" type="ORF">I595_177</name>
</gene>
<dbReference type="InterPro" id="IPR004722">
    <property type="entry name" value="DHOase"/>
</dbReference>
<keyword evidence="1" id="KW-0665">Pyrimidine biosynthesis</keyword>
<name>A0A0P7B3U8_9FLAO</name>
<reference evidence="3 4" key="1">
    <citation type="submission" date="2015-09" db="EMBL/GenBank/DDBJ databases">
        <title>Genome sequence of the marine flavobacterium Croceitalea dokdonensis DOKDO 023 that contains proton- and sodium-pumping rhodopsins.</title>
        <authorList>
            <person name="Kwon S.-K."/>
            <person name="Lee H.K."/>
            <person name="Kwak M.-J."/>
            <person name="Kim J.F."/>
        </authorList>
    </citation>
    <scope>NUCLEOTIDE SEQUENCE [LARGE SCALE GENOMIC DNA]</scope>
    <source>
        <strain evidence="3 4">DOKDO 023</strain>
    </source>
</reference>
<dbReference type="Gene3D" id="3.20.20.140">
    <property type="entry name" value="Metal-dependent hydrolases"/>
    <property type="match status" value="1"/>
</dbReference>
<dbReference type="EMBL" id="LDJX01000001">
    <property type="protein sequence ID" value="KPM33274.1"/>
    <property type="molecule type" value="Genomic_DNA"/>
</dbReference>
<comment type="caution">
    <text evidence="3">The sequence shown here is derived from an EMBL/GenBank/DDBJ whole genome shotgun (WGS) entry which is preliminary data.</text>
</comment>
<dbReference type="PANTHER" id="PTHR43668">
    <property type="entry name" value="ALLANTOINASE"/>
    <property type="match status" value="1"/>
</dbReference>
<evidence type="ECO:0000256" key="1">
    <source>
        <dbReference type="ARBA" id="ARBA00022975"/>
    </source>
</evidence>
<dbReference type="PANTHER" id="PTHR43668:SF2">
    <property type="entry name" value="ALLANTOINASE"/>
    <property type="match status" value="1"/>
</dbReference>
<dbReference type="GO" id="GO:0046872">
    <property type="term" value="F:metal ion binding"/>
    <property type="evidence" value="ECO:0007669"/>
    <property type="project" value="InterPro"/>
</dbReference>
<accession>A0A0P7B3U8</accession>
<dbReference type="OrthoDB" id="9765462at2"/>
<evidence type="ECO:0000313" key="4">
    <source>
        <dbReference type="Proteomes" id="UP000050280"/>
    </source>
</evidence>
<dbReference type="InterPro" id="IPR050138">
    <property type="entry name" value="DHOase/Allantoinase_Hydrolase"/>
</dbReference>
<dbReference type="CDD" id="cd01317">
    <property type="entry name" value="DHOase_IIa"/>
    <property type="match status" value="1"/>
</dbReference>
<dbReference type="AlphaFoldDB" id="A0A0P7B3U8"/>
<keyword evidence="4" id="KW-1185">Reference proteome</keyword>
<dbReference type="InterPro" id="IPR024403">
    <property type="entry name" value="DHOase_cat"/>
</dbReference>
<evidence type="ECO:0000313" key="3">
    <source>
        <dbReference type="EMBL" id="KPM33274.1"/>
    </source>
</evidence>
<dbReference type="GO" id="GO:0006221">
    <property type="term" value="P:pyrimidine nucleotide biosynthetic process"/>
    <property type="evidence" value="ECO:0007669"/>
    <property type="project" value="UniProtKB-KW"/>
</dbReference>
<dbReference type="RefSeq" id="WP_054557490.1">
    <property type="nucleotide sequence ID" value="NZ_LDJX01000001.1"/>
</dbReference>
<dbReference type="STRING" id="1300341.I595_177"/>
<dbReference type="GO" id="GO:0006145">
    <property type="term" value="P:purine nucleobase catabolic process"/>
    <property type="evidence" value="ECO:0007669"/>
    <property type="project" value="TreeGrafter"/>
</dbReference>
<dbReference type="Proteomes" id="UP000050280">
    <property type="component" value="Unassembled WGS sequence"/>
</dbReference>